<gene>
    <name evidence="1" type="ORF">UFOVP523_51</name>
</gene>
<protein>
    <submittedName>
        <fullName evidence="1">Uncharacterized protein</fullName>
    </submittedName>
</protein>
<proteinExistence type="predicted"/>
<dbReference type="EMBL" id="LR796502">
    <property type="protein sequence ID" value="CAB4149195.1"/>
    <property type="molecule type" value="Genomic_DNA"/>
</dbReference>
<name>A0A6J5MPZ4_9CAUD</name>
<sequence>MKLLVNKKECDEVRDSFVTIELRQRKVVGNRIYSPIRAKVLESTTRATYNKFIIYKQPISEKVLNVFKNYL</sequence>
<accession>A0A6J5MPZ4</accession>
<organism evidence="1">
    <name type="scientific">uncultured Caudovirales phage</name>
    <dbReference type="NCBI Taxonomy" id="2100421"/>
    <lineage>
        <taxon>Viruses</taxon>
        <taxon>Duplodnaviria</taxon>
        <taxon>Heunggongvirae</taxon>
        <taxon>Uroviricota</taxon>
        <taxon>Caudoviricetes</taxon>
        <taxon>Peduoviridae</taxon>
        <taxon>Maltschvirus</taxon>
        <taxon>Maltschvirus maltsch</taxon>
    </lineage>
</organism>
<evidence type="ECO:0000313" key="1">
    <source>
        <dbReference type="EMBL" id="CAB4149195.1"/>
    </source>
</evidence>
<reference evidence="1" key="1">
    <citation type="submission" date="2020-04" db="EMBL/GenBank/DDBJ databases">
        <authorList>
            <person name="Chiriac C."/>
            <person name="Salcher M."/>
            <person name="Ghai R."/>
            <person name="Kavagutti S V."/>
        </authorList>
    </citation>
    <scope>NUCLEOTIDE SEQUENCE</scope>
</reference>